<dbReference type="EMBL" id="AZDY01000037">
    <property type="protein sequence ID" value="KRK83093.1"/>
    <property type="molecule type" value="Genomic_DNA"/>
</dbReference>
<dbReference type="Proteomes" id="UP000051515">
    <property type="component" value="Unassembled WGS sequence"/>
</dbReference>
<dbReference type="Gene3D" id="1.10.357.10">
    <property type="entry name" value="Tetracycline Repressor, domain 2"/>
    <property type="match status" value="1"/>
</dbReference>
<dbReference type="PANTHER" id="PTHR43479:SF11">
    <property type="entry name" value="ACREF_ENVCD OPERON REPRESSOR-RELATED"/>
    <property type="match status" value="1"/>
</dbReference>
<dbReference type="PRINTS" id="PR00455">
    <property type="entry name" value="HTHTETR"/>
</dbReference>
<evidence type="ECO:0000256" key="1">
    <source>
        <dbReference type="ARBA" id="ARBA00023125"/>
    </source>
</evidence>
<dbReference type="PROSITE" id="PS50977">
    <property type="entry name" value="HTH_TETR_2"/>
    <property type="match status" value="1"/>
</dbReference>
<dbReference type="InterPro" id="IPR001647">
    <property type="entry name" value="HTH_TetR"/>
</dbReference>
<feature type="domain" description="HTH tetR-type" evidence="3">
    <location>
        <begin position="18"/>
        <end position="78"/>
    </location>
</feature>
<sequence>MEKAFQDLDDWLAVEKMPNGKKRVLQAAVTLFSQQGYDGTSTAQIAEMSKMSQATIFKYFKSKEELLLFIVKPLIEHILPGYGKSFAQELQNNGDDLESLIHFIVFNRYQFLVQNKDAAIILISQLLINDEIKNMLFNEIQVMKDIFIDNVWKPLVKTGELRDDLDLLQLLRTVIGQILLYFLQSQRILQIDDQKQIESDLIKIEHTVILAIKK</sequence>
<dbReference type="GO" id="GO:0003677">
    <property type="term" value="F:DNA binding"/>
    <property type="evidence" value="ECO:0007669"/>
    <property type="project" value="UniProtKB-UniRule"/>
</dbReference>
<dbReference type="SUPFAM" id="SSF46689">
    <property type="entry name" value="Homeodomain-like"/>
    <property type="match status" value="1"/>
</dbReference>
<organism evidence="4 5">
    <name type="scientific">Companilactobacillus bobalius DSM 19674</name>
    <dbReference type="NCBI Taxonomy" id="1423788"/>
    <lineage>
        <taxon>Bacteria</taxon>
        <taxon>Bacillati</taxon>
        <taxon>Bacillota</taxon>
        <taxon>Bacilli</taxon>
        <taxon>Lactobacillales</taxon>
        <taxon>Lactobacillaceae</taxon>
        <taxon>Companilactobacillus</taxon>
        <taxon>Companilactobacillus bobalius</taxon>
    </lineage>
</organism>
<evidence type="ECO:0000313" key="5">
    <source>
        <dbReference type="Proteomes" id="UP000051515"/>
    </source>
</evidence>
<dbReference type="RefSeq" id="WP_056952421.1">
    <property type="nucleotide sequence ID" value="NZ_AZDY01000037.1"/>
</dbReference>
<evidence type="ECO:0000259" key="3">
    <source>
        <dbReference type="PROSITE" id="PS50977"/>
    </source>
</evidence>
<comment type="caution">
    <text evidence="4">The sequence shown here is derived from an EMBL/GenBank/DDBJ whole genome shotgun (WGS) entry which is preliminary data.</text>
</comment>
<dbReference type="InterPro" id="IPR009057">
    <property type="entry name" value="Homeodomain-like_sf"/>
</dbReference>
<reference evidence="4 5" key="1">
    <citation type="journal article" date="2015" name="Genome Announc.">
        <title>Expanding the biotechnology potential of lactobacilli through comparative genomics of 213 strains and associated genera.</title>
        <authorList>
            <person name="Sun Z."/>
            <person name="Harris H.M."/>
            <person name="McCann A."/>
            <person name="Guo C."/>
            <person name="Argimon S."/>
            <person name="Zhang W."/>
            <person name="Yang X."/>
            <person name="Jeffery I.B."/>
            <person name="Cooney J.C."/>
            <person name="Kagawa T.F."/>
            <person name="Liu W."/>
            <person name="Song Y."/>
            <person name="Salvetti E."/>
            <person name="Wrobel A."/>
            <person name="Rasinkangas P."/>
            <person name="Parkhill J."/>
            <person name="Rea M.C."/>
            <person name="O'Sullivan O."/>
            <person name="Ritari J."/>
            <person name="Douillard F.P."/>
            <person name="Paul Ross R."/>
            <person name="Yang R."/>
            <person name="Briner A.E."/>
            <person name="Felis G.E."/>
            <person name="de Vos W.M."/>
            <person name="Barrangou R."/>
            <person name="Klaenhammer T.R."/>
            <person name="Caufield P.W."/>
            <person name="Cui Y."/>
            <person name="Zhang H."/>
            <person name="O'Toole P.W."/>
        </authorList>
    </citation>
    <scope>NUCLEOTIDE SEQUENCE [LARGE SCALE GENOMIC DNA]</scope>
    <source>
        <strain evidence="4 5">DSM 19674</strain>
    </source>
</reference>
<dbReference type="Pfam" id="PF00440">
    <property type="entry name" value="TetR_N"/>
    <property type="match status" value="1"/>
</dbReference>
<gene>
    <name evidence="4" type="ORF">FC78_GL001901</name>
</gene>
<dbReference type="OrthoDB" id="9780824at2"/>
<dbReference type="PATRIC" id="fig|1423788.3.peg.1963"/>
<proteinExistence type="predicted"/>
<dbReference type="PANTHER" id="PTHR43479">
    <property type="entry name" value="ACREF/ENVCD OPERON REPRESSOR-RELATED"/>
    <property type="match status" value="1"/>
</dbReference>
<evidence type="ECO:0000256" key="2">
    <source>
        <dbReference type="PROSITE-ProRule" id="PRU00335"/>
    </source>
</evidence>
<dbReference type="STRING" id="1423788.FC78_GL001901"/>
<feature type="DNA-binding region" description="H-T-H motif" evidence="2">
    <location>
        <begin position="41"/>
        <end position="60"/>
    </location>
</feature>
<dbReference type="AlphaFoldDB" id="A0A0R1KIB1"/>
<dbReference type="InterPro" id="IPR050624">
    <property type="entry name" value="HTH-type_Tx_Regulator"/>
</dbReference>
<name>A0A0R1KIB1_9LACO</name>
<evidence type="ECO:0000313" key="4">
    <source>
        <dbReference type="EMBL" id="KRK83093.1"/>
    </source>
</evidence>
<protein>
    <submittedName>
        <fullName evidence="4">TetR family transcriptional regulator</fullName>
    </submittedName>
</protein>
<keyword evidence="1 2" id="KW-0238">DNA-binding</keyword>
<accession>A0A0R1KIB1</accession>
<keyword evidence="5" id="KW-1185">Reference proteome</keyword>